<dbReference type="AlphaFoldDB" id="A0A8T5VGM5"/>
<sequence length="118" mass="12854">MSALPARPLAEADRIAGFRRATCSMAGAKERWRERSITGLSNQALAEALSYELGIFGGCGGPDCLSLTYKGAGLKIWISWETHNSHQMKPTFSGETTIAMARLVYGVRDSEEVQLALF</sequence>
<evidence type="ECO:0000313" key="1">
    <source>
        <dbReference type="EMBL" id="UPT88509.1"/>
    </source>
</evidence>
<dbReference type="RefSeq" id="WP_166104703.1">
    <property type="nucleotide sequence ID" value="NZ_CP096255.1"/>
</dbReference>
<evidence type="ECO:0000313" key="2">
    <source>
        <dbReference type="Proteomes" id="UP000551709"/>
    </source>
</evidence>
<name>A0A8T5VGM5_9BRAD</name>
<organism evidence="1 2">
    <name type="scientific">Bradyrhizobium barranii subsp. apii</name>
    <dbReference type="NCBI Taxonomy" id="2819348"/>
    <lineage>
        <taxon>Bacteria</taxon>
        <taxon>Pseudomonadati</taxon>
        <taxon>Pseudomonadota</taxon>
        <taxon>Alphaproteobacteria</taxon>
        <taxon>Hyphomicrobiales</taxon>
        <taxon>Nitrobacteraceae</taxon>
        <taxon>Bradyrhizobium</taxon>
        <taxon>Bradyrhizobium barranii</taxon>
    </lineage>
</organism>
<proteinExistence type="predicted"/>
<accession>A0A8T5VGM5</accession>
<dbReference type="EMBL" id="CP096255">
    <property type="protein sequence ID" value="UPT88509.1"/>
    <property type="molecule type" value="Genomic_DNA"/>
</dbReference>
<protein>
    <submittedName>
        <fullName evidence="1">Uncharacterized protein</fullName>
    </submittedName>
</protein>
<reference evidence="1" key="2">
    <citation type="submission" date="2022-04" db="EMBL/GenBank/DDBJ databases">
        <authorList>
            <person name="Bromfield E.S.P."/>
            <person name="Cloutier S."/>
        </authorList>
    </citation>
    <scope>NUCLEOTIDE SEQUENCE</scope>
    <source>
        <strain evidence="1">1S5</strain>
    </source>
</reference>
<dbReference type="Proteomes" id="UP000551709">
    <property type="component" value="Chromosome"/>
</dbReference>
<gene>
    <name evidence="1" type="ORF">HAP41_0000005305</name>
</gene>
<reference evidence="1" key="1">
    <citation type="journal article" date="2017" name="Syst. Appl. Microbiol.">
        <title>Soybeans inoculated with root zone soils of Canadian native legumes harbour diverse and novel Bradyrhizobium spp. that possess agricultural potential.</title>
        <authorList>
            <person name="Bromfield E.S.P."/>
            <person name="Cloutier S."/>
            <person name="Tambong J.T."/>
            <person name="Tran Thi T.V."/>
        </authorList>
    </citation>
    <scope>NUCLEOTIDE SEQUENCE</scope>
    <source>
        <strain evidence="1">1S5</strain>
    </source>
</reference>